<evidence type="ECO:0000313" key="1">
    <source>
        <dbReference type="EMBL" id="MBF8435675.1"/>
    </source>
</evidence>
<comment type="caution">
    <text evidence="1">The sequence shown here is derived from an EMBL/GenBank/DDBJ whole genome shotgun (WGS) entry which is preliminary data.</text>
</comment>
<keyword evidence="2" id="KW-1185">Reference proteome</keyword>
<accession>A0A931ART4</accession>
<dbReference type="EMBL" id="JADPIE010000001">
    <property type="protein sequence ID" value="MBF8435675.1"/>
    <property type="molecule type" value="Genomic_DNA"/>
</dbReference>
<dbReference type="RefSeq" id="WP_270452324.1">
    <property type="nucleotide sequence ID" value="NZ_JADPIE010000001.1"/>
</dbReference>
<proteinExistence type="predicted"/>
<organism evidence="1 2">
    <name type="scientific">Halonatronomonas betaini</name>
    <dbReference type="NCBI Taxonomy" id="2778430"/>
    <lineage>
        <taxon>Bacteria</taxon>
        <taxon>Bacillati</taxon>
        <taxon>Bacillota</taxon>
        <taxon>Clostridia</taxon>
        <taxon>Halanaerobiales</taxon>
        <taxon>Halarsenatibacteraceae</taxon>
        <taxon>Halonatronomonas</taxon>
    </lineage>
</organism>
<name>A0A931ART4_9FIRM</name>
<sequence>MAGKINSINNLVNNIVSRKTAENRRINEDKTDSENGYKKKSGDAIEVSELGQKLKKLLNYLEKEASRKERIGFHFIMEEFINRPDSYDIINFVDSQLYLLENRLDYLVEALNQAYNLKNEGLNPVLWLGIYSRLLQVEIVNFIYVTSWIFRYQDRNKRIKNLVAYLEEVRKIIDENSFKPIKYRAKLIYESGKEYID</sequence>
<gene>
    <name evidence="1" type="ORF">I0Q91_01155</name>
</gene>
<evidence type="ECO:0000313" key="2">
    <source>
        <dbReference type="Proteomes" id="UP000621436"/>
    </source>
</evidence>
<reference evidence="1" key="1">
    <citation type="submission" date="2020-11" db="EMBL/GenBank/DDBJ databases">
        <title>Halonatronomonas betainensis gen. nov., sp. nov. a novel haloalkaliphilic representative of the family Halanaerobiacae capable of betaine degradation.</title>
        <authorList>
            <person name="Boltyanskaya Y."/>
            <person name="Kevbrin V."/>
            <person name="Detkova E."/>
            <person name="Grouzdev D.S."/>
            <person name="Koziaeva V."/>
            <person name="Zhilina T."/>
        </authorList>
    </citation>
    <scope>NUCLEOTIDE SEQUENCE</scope>
    <source>
        <strain evidence="1">Z-7014</strain>
    </source>
</reference>
<dbReference type="Proteomes" id="UP000621436">
    <property type="component" value="Unassembled WGS sequence"/>
</dbReference>
<protein>
    <submittedName>
        <fullName evidence="1">Uncharacterized protein</fullName>
    </submittedName>
</protein>
<dbReference type="AlphaFoldDB" id="A0A931ART4"/>